<dbReference type="AlphaFoldDB" id="A0AAI9IFV9"/>
<dbReference type="Pfam" id="PF00126">
    <property type="entry name" value="HTH_1"/>
    <property type="match status" value="1"/>
</dbReference>
<evidence type="ECO:0000259" key="5">
    <source>
        <dbReference type="PROSITE" id="PS50931"/>
    </source>
</evidence>
<dbReference type="InterPro" id="IPR036388">
    <property type="entry name" value="WH-like_DNA-bd_sf"/>
</dbReference>
<keyword evidence="4" id="KW-0804">Transcription</keyword>
<reference evidence="6 7" key="1">
    <citation type="journal article" date="2013" name="Front. Microbiol.">
        <title>The genome of the endophytic bacterium H. frisingense GSF30(T) identifies diverse strategies in the Herbaspirillum genus to interact with plants.</title>
        <authorList>
            <person name="Straub D."/>
            <person name="Rothballer M."/>
            <person name="Hartmann A."/>
            <person name="Ludewig U."/>
        </authorList>
    </citation>
    <scope>NUCLEOTIDE SEQUENCE [LARGE SCALE GENOMIC DNA]</scope>
    <source>
        <strain evidence="6 7">GSF30</strain>
    </source>
</reference>
<name>A0AAI9IFV9_9BURK</name>
<dbReference type="Gene3D" id="1.10.10.10">
    <property type="entry name" value="Winged helix-like DNA-binding domain superfamily/Winged helix DNA-binding domain"/>
    <property type="match status" value="1"/>
</dbReference>
<dbReference type="GO" id="GO:0003700">
    <property type="term" value="F:DNA-binding transcription factor activity"/>
    <property type="evidence" value="ECO:0007669"/>
    <property type="project" value="InterPro"/>
</dbReference>
<dbReference type="RefSeq" id="WP_006462748.1">
    <property type="nucleotide sequence ID" value="NZ_AEEC02000008.1"/>
</dbReference>
<dbReference type="InterPro" id="IPR036390">
    <property type="entry name" value="WH_DNA-bd_sf"/>
</dbReference>
<sequence>MNLRFVEAFHWAASLKSITRAAEKLHITQSTMSSRIASLEEELGVVLLDRRAKQFRLTASGQRFQLLAVKLLSLQSQIRQELGGSPAGPMALRIGSIESVVHSWLPGWLKEIRSRYPDFALELTVETSPVLMEQIGRGAQDLVFTSIVGSDTAVRSRIMASMEMVFVGHRDTHGTRRYRLEELAADDLITFQRGSQPHQGLLQLLQESGLPMPRVHAISSISAMVQLVEGGFGVATLPKLAMRELTRRLPLRILRCEETLPPLQIHASYREEPGSSVAELVLDSALEHARRAQGKRRGASTADAD</sequence>
<evidence type="ECO:0000256" key="4">
    <source>
        <dbReference type="ARBA" id="ARBA00023163"/>
    </source>
</evidence>
<evidence type="ECO:0000256" key="1">
    <source>
        <dbReference type="ARBA" id="ARBA00009437"/>
    </source>
</evidence>
<protein>
    <submittedName>
        <fullName evidence="6">LysR family transcription regulator protein</fullName>
    </submittedName>
</protein>
<dbReference type="Proteomes" id="UP000006772">
    <property type="component" value="Unassembled WGS sequence"/>
</dbReference>
<gene>
    <name evidence="6" type="ORF">HFRIS_007841</name>
</gene>
<dbReference type="PANTHER" id="PTHR30126">
    <property type="entry name" value="HTH-TYPE TRANSCRIPTIONAL REGULATOR"/>
    <property type="match status" value="1"/>
</dbReference>
<comment type="caution">
    <text evidence="6">The sequence shown here is derived from an EMBL/GenBank/DDBJ whole genome shotgun (WGS) entry which is preliminary data.</text>
</comment>
<dbReference type="EMBL" id="AEEC02000008">
    <property type="protein sequence ID" value="EOA05310.1"/>
    <property type="molecule type" value="Genomic_DNA"/>
</dbReference>
<dbReference type="InterPro" id="IPR005119">
    <property type="entry name" value="LysR_subst-bd"/>
</dbReference>
<evidence type="ECO:0000313" key="7">
    <source>
        <dbReference type="Proteomes" id="UP000006772"/>
    </source>
</evidence>
<evidence type="ECO:0000313" key="6">
    <source>
        <dbReference type="EMBL" id="EOA05310.1"/>
    </source>
</evidence>
<dbReference type="SUPFAM" id="SSF46785">
    <property type="entry name" value="Winged helix' DNA-binding domain"/>
    <property type="match status" value="1"/>
</dbReference>
<accession>A0AAI9IFV9</accession>
<evidence type="ECO:0000256" key="3">
    <source>
        <dbReference type="ARBA" id="ARBA00023125"/>
    </source>
</evidence>
<dbReference type="GO" id="GO:0000976">
    <property type="term" value="F:transcription cis-regulatory region binding"/>
    <property type="evidence" value="ECO:0007669"/>
    <property type="project" value="TreeGrafter"/>
</dbReference>
<evidence type="ECO:0000256" key="2">
    <source>
        <dbReference type="ARBA" id="ARBA00023015"/>
    </source>
</evidence>
<comment type="similarity">
    <text evidence="1">Belongs to the LysR transcriptional regulatory family.</text>
</comment>
<dbReference type="InterPro" id="IPR000847">
    <property type="entry name" value="LysR_HTH_N"/>
</dbReference>
<proteinExistence type="inferred from homology"/>
<dbReference type="Gene3D" id="3.40.190.10">
    <property type="entry name" value="Periplasmic binding protein-like II"/>
    <property type="match status" value="2"/>
</dbReference>
<dbReference type="CDD" id="cd05466">
    <property type="entry name" value="PBP2_LTTR_substrate"/>
    <property type="match status" value="1"/>
</dbReference>
<dbReference type="Pfam" id="PF03466">
    <property type="entry name" value="LysR_substrate"/>
    <property type="match status" value="1"/>
</dbReference>
<dbReference type="PROSITE" id="PS50931">
    <property type="entry name" value="HTH_LYSR"/>
    <property type="match status" value="1"/>
</dbReference>
<keyword evidence="3" id="KW-0238">DNA-binding</keyword>
<dbReference type="PANTHER" id="PTHR30126:SF77">
    <property type="entry name" value="TRANSCRIPTIONAL REGULATORY PROTEIN"/>
    <property type="match status" value="1"/>
</dbReference>
<organism evidence="6 7">
    <name type="scientific">Herbaspirillum frisingense GSF30</name>
    <dbReference type="NCBI Taxonomy" id="864073"/>
    <lineage>
        <taxon>Bacteria</taxon>
        <taxon>Pseudomonadati</taxon>
        <taxon>Pseudomonadota</taxon>
        <taxon>Betaproteobacteria</taxon>
        <taxon>Burkholderiales</taxon>
        <taxon>Oxalobacteraceae</taxon>
        <taxon>Herbaspirillum</taxon>
    </lineage>
</organism>
<dbReference type="PRINTS" id="PR00039">
    <property type="entry name" value="HTHLYSR"/>
</dbReference>
<dbReference type="SUPFAM" id="SSF53850">
    <property type="entry name" value="Periplasmic binding protein-like II"/>
    <property type="match status" value="1"/>
</dbReference>
<feature type="domain" description="HTH lysR-type" evidence="5">
    <location>
        <begin position="1"/>
        <end position="58"/>
    </location>
</feature>
<keyword evidence="2" id="KW-0805">Transcription regulation</keyword>